<feature type="region of interest" description="Disordered" evidence="1">
    <location>
        <begin position="347"/>
        <end position="368"/>
    </location>
</feature>
<sequence length="558" mass="59370">MLVGIRAREVLDTRMEFHSIRLHRDSSRFSRLVVRRSVGNWAGVPQSLVATGFRTAEHVFAERPKREIDSLNQLARRGESKKTGIGQELEARPGHNAGIFKLFPPPATFRPRRPRHRHALLAIGYTDEDNDGHDHRPILQAHHYPGADNATAKAKAMICVRDVAPRLRTPLAPKWNVVDVEETCRRRADDRAAVNALAKNMNTQGSAVLVVRSGVETQRLPGLVLPQKVKVGGFLAESNTGLSGQGGTSAVRDRSVGTRVAAGGSGTRAGAGGTECVARRGCRDGRRSRCRGGVPADATVVGGVFGGESDATAFVEKLDASTVRCGSGALAIERLMEAGARGGLLAEDDGGGREGGEDEDGCTNVVRSESVLVPRTSAPLYPAYRSPKRTSRTSRRYVDDKLVPSLACGSSVRGGGPSTECDVRCAMCDVRCDGDGDGDGGGGGGGGGGGEAGGARRGGAALSGKVFLLVRETKEKVRREPARRCSWRRRRESAWRVRSGHWAWDPGHRTRTAAGDRTSVTFGGADLMLSMRQHPPSRTCPGDSLDVGVGVWASVQAG</sequence>
<keyword evidence="3" id="KW-1185">Reference proteome</keyword>
<dbReference type="AlphaFoldDB" id="A0AAD7HCC5"/>
<evidence type="ECO:0000256" key="1">
    <source>
        <dbReference type="SAM" id="MobiDB-lite"/>
    </source>
</evidence>
<evidence type="ECO:0000313" key="3">
    <source>
        <dbReference type="Proteomes" id="UP001215598"/>
    </source>
</evidence>
<gene>
    <name evidence="2" type="ORF">B0H16DRAFT_1700976</name>
</gene>
<accession>A0AAD7HCC5</accession>
<dbReference type="Proteomes" id="UP001215598">
    <property type="component" value="Unassembled WGS sequence"/>
</dbReference>
<evidence type="ECO:0000313" key="2">
    <source>
        <dbReference type="EMBL" id="KAJ7717459.1"/>
    </source>
</evidence>
<organism evidence="2 3">
    <name type="scientific">Mycena metata</name>
    <dbReference type="NCBI Taxonomy" id="1033252"/>
    <lineage>
        <taxon>Eukaryota</taxon>
        <taxon>Fungi</taxon>
        <taxon>Dikarya</taxon>
        <taxon>Basidiomycota</taxon>
        <taxon>Agaricomycotina</taxon>
        <taxon>Agaricomycetes</taxon>
        <taxon>Agaricomycetidae</taxon>
        <taxon>Agaricales</taxon>
        <taxon>Marasmiineae</taxon>
        <taxon>Mycenaceae</taxon>
        <taxon>Mycena</taxon>
    </lineage>
</organism>
<proteinExistence type="predicted"/>
<protein>
    <submittedName>
        <fullName evidence="2">Uncharacterized protein</fullName>
    </submittedName>
</protein>
<reference evidence="2" key="1">
    <citation type="submission" date="2023-03" db="EMBL/GenBank/DDBJ databases">
        <title>Massive genome expansion in bonnet fungi (Mycena s.s.) driven by repeated elements and novel gene families across ecological guilds.</title>
        <authorList>
            <consortium name="Lawrence Berkeley National Laboratory"/>
            <person name="Harder C.B."/>
            <person name="Miyauchi S."/>
            <person name="Viragh M."/>
            <person name="Kuo A."/>
            <person name="Thoen E."/>
            <person name="Andreopoulos B."/>
            <person name="Lu D."/>
            <person name="Skrede I."/>
            <person name="Drula E."/>
            <person name="Henrissat B."/>
            <person name="Morin E."/>
            <person name="Kohler A."/>
            <person name="Barry K."/>
            <person name="LaButti K."/>
            <person name="Morin E."/>
            <person name="Salamov A."/>
            <person name="Lipzen A."/>
            <person name="Mereny Z."/>
            <person name="Hegedus B."/>
            <person name="Baldrian P."/>
            <person name="Stursova M."/>
            <person name="Weitz H."/>
            <person name="Taylor A."/>
            <person name="Grigoriev I.V."/>
            <person name="Nagy L.G."/>
            <person name="Martin F."/>
            <person name="Kauserud H."/>
        </authorList>
    </citation>
    <scope>NUCLEOTIDE SEQUENCE</scope>
    <source>
        <strain evidence="2">CBHHK182m</strain>
    </source>
</reference>
<name>A0AAD7HCC5_9AGAR</name>
<comment type="caution">
    <text evidence="2">The sequence shown here is derived from an EMBL/GenBank/DDBJ whole genome shotgun (WGS) entry which is preliminary data.</text>
</comment>
<dbReference type="EMBL" id="JARKIB010000276">
    <property type="protein sequence ID" value="KAJ7717459.1"/>
    <property type="molecule type" value="Genomic_DNA"/>
</dbReference>